<dbReference type="EMBL" id="JABANO010008726">
    <property type="protein sequence ID" value="KAF4748065.1"/>
    <property type="molecule type" value="Genomic_DNA"/>
</dbReference>
<dbReference type="Proteomes" id="UP000553632">
    <property type="component" value="Unassembled WGS sequence"/>
</dbReference>
<feature type="non-terminal residue" evidence="2">
    <location>
        <position position="1"/>
    </location>
</feature>
<evidence type="ECO:0000313" key="2">
    <source>
        <dbReference type="EMBL" id="KAF4748065.1"/>
    </source>
</evidence>
<keyword evidence="3" id="KW-1185">Reference proteome</keyword>
<reference evidence="2 3" key="1">
    <citation type="submission" date="2020-04" db="EMBL/GenBank/DDBJ databases">
        <title>Perkinsus olseni comparative genomics.</title>
        <authorList>
            <person name="Bogema D.R."/>
        </authorList>
    </citation>
    <scope>NUCLEOTIDE SEQUENCE [LARGE SCALE GENOMIC DNA]</scope>
    <source>
        <strain evidence="2 3">ATCC PRA-207</strain>
    </source>
</reference>
<feature type="compositionally biased region" description="Polar residues" evidence="1">
    <location>
        <begin position="1"/>
        <end position="10"/>
    </location>
</feature>
<feature type="region of interest" description="Disordered" evidence="1">
    <location>
        <begin position="1"/>
        <end position="36"/>
    </location>
</feature>
<evidence type="ECO:0000256" key="1">
    <source>
        <dbReference type="SAM" id="MobiDB-lite"/>
    </source>
</evidence>
<protein>
    <submittedName>
        <fullName evidence="2">Uncharacterized protein</fullName>
    </submittedName>
</protein>
<comment type="caution">
    <text evidence="2">The sequence shown here is derived from an EMBL/GenBank/DDBJ whole genome shotgun (WGS) entry which is preliminary data.</text>
</comment>
<name>A0A7J6TSK4_PEROL</name>
<accession>A0A7J6TSK4</accession>
<sequence>VTLVTSRSSMITAPARSSSTSTVASTSAASSPPASISRPVILSSWPLISCPLASSVTSCSLPLTASWTTRRLVVSTLVGRSSASSSKSTTITPTT</sequence>
<dbReference type="AlphaFoldDB" id="A0A7J6TSK4"/>
<organism evidence="2 3">
    <name type="scientific">Perkinsus olseni</name>
    <name type="common">Perkinsus atlanticus</name>
    <dbReference type="NCBI Taxonomy" id="32597"/>
    <lineage>
        <taxon>Eukaryota</taxon>
        <taxon>Sar</taxon>
        <taxon>Alveolata</taxon>
        <taxon>Perkinsozoa</taxon>
        <taxon>Perkinsea</taxon>
        <taxon>Perkinsida</taxon>
        <taxon>Perkinsidae</taxon>
        <taxon>Perkinsus</taxon>
    </lineage>
</organism>
<proteinExistence type="predicted"/>
<feature type="compositionally biased region" description="Low complexity" evidence="1">
    <location>
        <begin position="11"/>
        <end position="36"/>
    </location>
</feature>
<gene>
    <name evidence="2" type="ORF">FOZ63_033441</name>
</gene>
<evidence type="ECO:0000313" key="3">
    <source>
        <dbReference type="Proteomes" id="UP000553632"/>
    </source>
</evidence>